<sequence>MAPIQLGDFIYIPAHDNEAPTVHVEWSQSWTTYTKDYKFFLAKTGADGEEEVPLYIASEFADESHFRGVETASLDSAESALDYKIKVDGRFQYGQKNKNGDARFLVWHDKTRKIYQAPSLAALGLGEKLAGFFGYGSIADLAGSALKSTFGDYLHNY</sequence>
<keyword evidence="2" id="KW-1185">Reference proteome</keyword>
<organism evidence="1 2">
    <name type="scientific">Calocera viscosa (strain TUFC12733)</name>
    <dbReference type="NCBI Taxonomy" id="1330018"/>
    <lineage>
        <taxon>Eukaryota</taxon>
        <taxon>Fungi</taxon>
        <taxon>Dikarya</taxon>
        <taxon>Basidiomycota</taxon>
        <taxon>Agaricomycotina</taxon>
        <taxon>Dacrymycetes</taxon>
        <taxon>Dacrymycetales</taxon>
        <taxon>Dacrymycetaceae</taxon>
        <taxon>Calocera</taxon>
    </lineage>
</organism>
<reference evidence="1 2" key="1">
    <citation type="journal article" date="2016" name="Mol. Biol. Evol.">
        <title>Comparative Genomics of Early-Diverging Mushroom-Forming Fungi Provides Insights into the Origins of Lignocellulose Decay Capabilities.</title>
        <authorList>
            <person name="Nagy L.G."/>
            <person name="Riley R."/>
            <person name="Tritt A."/>
            <person name="Adam C."/>
            <person name="Daum C."/>
            <person name="Floudas D."/>
            <person name="Sun H."/>
            <person name="Yadav J.S."/>
            <person name="Pangilinan J."/>
            <person name="Larsson K.H."/>
            <person name="Matsuura K."/>
            <person name="Barry K."/>
            <person name="Labutti K."/>
            <person name="Kuo R."/>
            <person name="Ohm R.A."/>
            <person name="Bhattacharya S.S."/>
            <person name="Shirouzu T."/>
            <person name="Yoshinaga Y."/>
            <person name="Martin F.M."/>
            <person name="Grigoriev I.V."/>
            <person name="Hibbett D.S."/>
        </authorList>
    </citation>
    <scope>NUCLEOTIDE SEQUENCE [LARGE SCALE GENOMIC DNA]</scope>
    <source>
        <strain evidence="1 2">TUFC12733</strain>
    </source>
</reference>
<accession>A0A167NDV0</accession>
<dbReference type="EMBL" id="KV417279">
    <property type="protein sequence ID" value="KZO97610.1"/>
    <property type="molecule type" value="Genomic_DNA"/>
</dbReference>
<gene>
    <name evidence="1" type="ORF">CALVIDRAFT_526730</name>
</gene>
<dbReference type="OrthoDB" id="3334523at2759"/>
<dbReference type="Proteomes" id="UP000076738">
    <property type="component" value="Unassembled WGS sequence"/>
</dbReference>
<proteinExistence type="predicted"/>
<evidence type="ECO:0000313" key="1">
    <source>
        <dbReference type="EMBL" id="KZO97610.1"/>
    </source>
</evidence>
<name>A0A167NDV0_CALVF</name>
<dbReference type="AlphaFoldDB" id="A0A167NDV0"/>
<protein>
    <submittedName>
        <fullName evidence="1">Uncharacterized protein</fullName>
    </submittedName>
</protein>
<evidence type="ECO:0000313" key="2">
    <source>
        <dbReference type="Proteomes" id="UP000076738"/>
    </source>
</evidence>